<evidence type="ECO:0000313" key="1">
    <source>
        <dbReference type="EMBL" id="XPM63789.1"/>
    </source>
</evidence>
<dbReference type="EMBL" id="CP182909">
    <property type="protein sequence ID" value="XPM63789.1"/>
    <property type="molecule type" value="Genomic_DNA"/>
</dbReference>
<organism evidence="1 2">
    <name type="scientific">Desertifilum tharense IPPAS B-1220</name>
    <dbReference type="NCBI Taxonomy" id="1781255"/>
    <lineage>
        <taxon>Bacteria</taxon>
        <taxon>Bacillati</taxon>
        <taxon>Cyanobacteriota</taxon>
        <taxon>Cyanophyceae</taxon>
        <taxon>Desertifilales</taxon>
        <taxon>Desertifilaceae</taxon>
        <taxon>Desertifilum</taxon>
    </lineage>
</organism>
<proteinExistence type="predicted"/>
<sequence>MGVGEEGSWELGVGGWGRRELELILTYSPLGTRNSELGTPSPHPLPTQHTATHQEPRNSTQHSFPHSPIPPSPHPPSSSHSALSTFNSALFMPLDLIILVAAIAIAWLVFTALIKVVKTTITTALTIAAIVLLLMLVFGVNPTELWEQLIALPQTIWRTVTGGN</sequence>
<dbReference type="Proteomes" id="UP000095472">
    <property type="component" value="Chromosome"/>
</dbReference>
<gene>
    <name evidence="1" type="ORF">BH720_032145</name>
</gene>
<accession>A0ACD5GU51</accession>
<evidence type="ECO:0000313" key="2">
    <source>
        <dbReference type="Proteomes" id="UP000095472"/>
    </source>
</evidence>
<keyword evidence="2" id="KW-1185">Reference proteome</keyword>
<name>A0ACD5GU51_9CYAN</name>
<reference evidence="1 2" key="1">
    <citation type="journal article" date="2016" name="Genome Announc.">
        <title>Draft Genome Sequence of the Thermotolerant Cyanobacterium Desertifilum sp. IPPAS B-1220.</title>
        <authorList>
            <person name="Mironov K.S."/>
            <person name="Sinetova M.A."/>
            <person name="Bolatkhan K."/>
            <person name="Zayadan B.K."/>
            <person name="Ustinova V.V."/>
            <person name="Kupriyanova E.V."/>
            <person name="Skrypnik A.N."/>
            <person name="Gogoleva N.E."/>
            <person name="Gogolev Y.V."/>
            <person name="Los D.A."/>
        </authorList>
    </citation>
    <scope>NUCLEOTIDE SEQUENCE [LARGE SCALE GENOMIC DNA]</scope>
    <source>
        <strain evidence="1 2">IPPAS B-1220</strain>
    </source>
</reference>
<protein>
    <submittedName>
        <fullName evidence="1">Uncharacterized protein</fullName>
    </submittedName>
</protein>